<comment type="caution">
    <text evidence="2">The sequence shown here is derived from an EMBL/GenBank/DDBJ whole genome shotgun (WGS) entry which is preliminary data.</text>
</comment>
<dbReference type="RefSeq" id="WP_330077017.1">
    <property type="nucleotide sequence ID" value="NZ_JAZDQJ010000036.1"/>
</dbReference>
<dbReference type="EMBL" id="JAZDQJ010000036">
    <property type="protein sequence ID" value="MEE1936330.1"/>
    <property type="molecule type" value="Genomic_DNA"/>
</dbReference>
<evidence type="ECO:0000313" key="2">
    <source>
        <dbReference type="EMBL" id="MEE1936330.1"/>
    </source>
</evidence>
<accession>A0ABU7HXP3</accession>
<proteinExistence type="predicted"/>
<keyword evidence="3" id="KW-1185">Reference proteome</keyword>
<name>A0ABU7HXP3_9PSED</name>
<evidence type="ECO:0000256" key="1">
    <source>
        <dbReference type="SAM" id="SignalP"/>
    </source>
</evidence>
<feature type="chain" id="PRO_5045293692" description="Secreted protein" evidence="1">
    <location>
        <begin position="21"/>
        <end position="152"/>
    </location>
</feature>
<reference evidence="2 3" key="1">
    <citation type="submission" date="2024-01" db="EMBL/GenBank/DDBJ databases">
        <title>Unpublished Manusciprt.</title>
        <authorList>
            <person name="Duman M."/>
            <person name="Valdes E.G."/>
            <person name="Ajmi N."/>
            <person name="Altun S."/>
            <person name="Saticioglu I.B."/>
        </authorList>
    </citation>
    <scope>NUCLEOTIDE SEQUENCE [LARGE SCALE GENOMIC DNA]</scope>
    <source>
        <strain evidence="2 3">148P</strain>
    </source>
</reference>
<dbReference type="Proteomes" id="UP001335100">
    <property type="component" value="Unassembled WGS sequence"/>
</dbReference>
<protein>
    <recommendedName>
        <fullName evidence="4">Secreted protein</fullName>
    </recommendedName>
</protein>
<keyword evidence="1" id="KW-0732">Signal</keyword>
<gene>
    <name evidence="2" type="ORF">V0R50_24145</name>
</gene>
<evidence type="ECO:0008006" key="4">
    <source>
        <dbReference type="Google" id="ProtNLM"/>
    </source>
</evidence>
<evidence type="ECO:0000313" key="3">
    <source>
        <dbReference type="Proteomes" id="UP001335100"/>
    </source>
</evidence>
<sequence length="152" mass="16094">MSLRLLLGSLALSASLGAHALDTNNLTETELLALATSLAQNAGSSQWQQLWQRTRSAGHLAPGKVPYFTIPQQQIAELALVTLESADGASAGKGTRALYRRDFQPLVVGNDNGTPLSAVCLSVDWRTVPDNLSGSAVPWMGQISLLLSQPCP</sequence>
<organism evidence="2 3">
    <name type="scientific">Pseudomonas ulcerans</name>
    <dbReference type="NCBI Taxonomy" id="3115852"/>
    <lineage>
        <taxon>Bacteria</taxon>
        <taxon>Pseudomonadati</taxon>
        <taxon>Pseudomonadota</taxon>
        <taxon>Gammaproteobacteria</taxon>
        <taxon>Pseudomonadales</taxon>
        <taxon>Pseudomonadaceae</taxon>
        <taxon>Pseudomonas</taxon>
    </lineage>
</organism>
<feature type="signal peptide" evidence="1">
    <location>
        <begin position="1"/>
        <end position="20"/>
    </location>
</feature>